<evidence type="ECO:0000313" key="2">
    <source>
        <dbReference type="Proteomes" id="UP000632849"/>
    </source>
</evidence>
<evidence type="ECO:0000313" key="1">
    <source>
        <dbReference type="EMBL" id="GHG12555.1"/>
    </source>
</evidence>
<protein>
    <submittedName>
        <fullName evidence="1">Uncharacterized protein</fullName>
    </submittedName>
</protein>
<dbReference type="Proteomes" id="UP000632849">
    <property type="component" value="Unassembled WGS sequence"/>
</dbReference>
<organism evidence="1 2">
    <name type="scientific">Streptomyces filamentosus</name>
    <name type="common">Streptomyces roseosporus</name>
    <dbReference type="NCBI Taxonomy" id="67294"/>
    <lineage>
        <taxon>Bacteria</taxon>
        <taxon>Bacillati</taxon>
        <taxon>Actinomycetota</taxon>
        <taxon>Actinomycetes</taxon>
        <taxon>Kitasatosporales</taxon>
        <taxon>Streptomycetaceae</taxon>
        <taxon>Streptomyces</taxon>
    </lineage>
</organism>
<comment type="caution">
    <text evidence="1">The sequence shown here is derived from an EMBL/GenBank/DDBJ whole genome shotgun (WGS) entry which is preliminary data.</text>
</comment>
<keyword evidence="2" id="KW-1185">Reference proteome</keyword>
<accession>A0A919BTS9</accession>
<name>A0A919BTS9_STRFL</name>
<dbReference type="EMBL" id="BNBE01000002">
    <property type="protein sequence ID" value="GHG12555.1"/>
    <property type="molecule type" value="Genomic_DNA"/>
</dbReference>
<reference evidence="1" key="2">
    <citation type="submission" date="2020-09" db="EMBL/GenBank/DDBJ databases">
        <authorList>
            <person name="Sun Q."/>
            <person name="Ohkuma M."/>
        </authorList>
    </citation>
    <scope>NUCLEOTIDE SEQUENCE</scope>
    <source>
        <strain evidence="1">JCM 4122</strain>
    </source>
</reference>
<dbReference type="RefSeq" id="WP_190043172.1">
    <property type="nucleotide sequence ID" value="NZ_BNBE01000002.1"/>
</dbReference>
<gene>
    <name evidence="1" type="ORF">GCM10017667_52520</name>
</gene>
<reference evidence="1" key="1">
    <citation type="journal article" date="2014" name="Int. J. Syst. Evol. Microbiol.">
        <title>Complete genome sequence of Corynebacterium casei LMG S-19264T (=DSM 44701T), isolated from a smear-ripened cheese.</title>
        <authorList>
            <consortium name="US DOE Joint Genome Institute (JGI-PGF)"/>
            <person name="Walter F."/>
            <person name="Albersmeier A."/>
            <person name="Kalinowski J."/>
            <person name="Ruckert C."/>
        </authorList>
    </citation>
    <scope>NUCLEOTIDE SEQUENCE</scope>
    <source>
        <strain evidence="1">JCM 4122</strain>
    </source>
</reference>
<proteinExistence type="predicted"/>
<sequence>MSKARPPAHVVPSPVNLSMHLAEHGLPGYRSKTSIMLLRRERAKRNAPLPALLPVEVRAHHRLMQRICDEIHRRGGETWIEGKYKTAYLEPTDKRDGLVLVHAEGWRSYGKAPARMARLSYLWGRDDAGSGPWAVRVPGSITTVTDALDWLTPAPVHRALAKGLRVRRQGDVFAIETTRTRDGHGLEDLPESHVWRPATRYLVHRPEDDRRHRPLCLPWPVQFVRQTAYEMGRTNTRGNAD</sequence>
<dbReference type="AlphaFoldDB" id="A0A919BTS9"/>